<feature type="region of interest" description="Disordered" evidence="1">
    <location>
        <begin position="208"/>
        <end position="240"/>
    </location>
</feature>
<sequence length="263" mass="30693">MNILFWEKTKFTLPTEEIKALQILLPYWGLKSVLDQSKIVPALTDCKVDVRGLNSSSFRDLNKTLRHTEVSLCTTTKSISSEVEFLISYEETLSYPISLTVMNMTYNLKPCGRYGDLKQVIHEQIWLPAVLSPIIVRIHPRLKEYTVQWLNYLIIQSFHRKTFQPLDEISFSIYRKIVDRILMTINPDFAKLQLNHLSTLNEWPDLPKMPSHLNETSPNQTKKDSLSTFSNQQKNQETTTFNPFKFQTKTNEAKIINPFQNKH</sequence>
<dbReference type="Proteomes" id="UP000447833">
    <property type="component" value="Unassembled WGS sequence"/>
</dbReference>
<proteinExistence type="predicted"/>
<evidence type="ECO:0000313" key="2">
    <source>
        <dbReference type="EMBL" id="MYL63577.1"/>
    </source>
</evidence>
<organism evidence="2 3">
    <name type="scientific">Guptibacillus hwajinpoensis</name>
    <dbReference type="NCBI Taxonomy" id="208199"/>
    <lineage>
        <taxon>Bacteria</taxon>
        <taxon>Bacillati</taxon>
        <taxon>Bacillota</taxon>
        <taxon>Bacilli</taxon>
        <taxon>Bacillales</taxon>
        <taxon>Guptibacillaceae</taxon>
        <taxon>Guptibacillus</taxon>
    </lineage>
</organism>
<evidence type="ECO:0000313" key="3">
    <source>
        <dbReference type="Proteomes" id="UP000447833"/>
    </source>
</evidence>
<dbReference type="RefSeq" id="WP_160919194.1">
    <property type="nucleotide sequence ID" value="NZ_WMEY01000003.1"/>
</dbReference>
<comment type="caution">
    <text evidence="2">The sequence shown here is derived from an EMBL/GenBank/DDBJ whole genome shotgun (WGS) entry which is preliminary data.</text>
</comment>
<accession>A0A845EYH8</accession>
<feature type="compositionally biased region" description="Polar residues" evidence="1">
    <location>
        <begin position="213"/>
        <end position="240"/>
    </location>
</feature>
<name>A0A845EYH8_9BACL</name>
<dbReference type="EMBL" id="WMEY01000003">
    <property type="protein sequence ID" value="MYL63577.1"/>
    <property type="molecule type" value="Genomic_DNA"/>
</dbReference>
<protein>
    <submittedName>
        <fullName evidence="2">Uncharacterized protein</fullName>
    </submittedName>
</protein>
<gene>
    <name evidence="2" type="ORF">GLW07_09450</name>
</gene>
<reference evidence="2 3" key="1">
    <citation type="submission" date="2019-11" db="EMBL/GenBank/DDBJ databases">
        <title>Genome sequences of 17 halophilic strains isolated from different environments.</title>
        <authorList>
            <person name="Furrow R.E."/>
        </authorList>
    </citation>
    <scope>NUCLEOTIDE SEQUENCE [LARGE SCALE GENOMIC DNA]</scope>
    <source>
        <strain evidence="2 3">22506_14_FS</strain>
    </source>
</reference>
<evidence type="ECO:0000256" key="1">
    <source>
        <dbReference type="SAM" id="MobiDB-lite"/>
    </source>
</evidence>
<dbReference type="AlphaFoldDB" id="A0A845EYH8"/>